<accession>A0ACB0LXV3</accession>
<gene>
    <name evidence="1" type="ORF">MILVUS5_LOCUS36795</name>
</gene>
<comment type="caution">
    <text evidence="1">The sequence shown here is derived from an EMBL/GenBank/DDBJ whole genome shotgun (WGS) entry which is preliminary data.</text>
</comment>
<evidence type="ECO:0000313" key="1">
    <source>
        <dbReference type="EMBL" id="CAJ2673295.1"/>
    </source>
</evidence>
<dbReference type="Proteomes" id="UP001177021">
    <property type="component" value="Unassembled WGS sequence"/>
</dbReference>
<name>A0ACB0LXV3_TRIPR</name>
<reference evidence="1" key="1">
    <citation type="submission" date="2023-10" db="EMBL/GenBank/DDBJ databases">
        <authorList>
            <person name="Rodriguez Cubillos JULIANA M."/>
            <person name="De Vega J."/>
        </authorList>
    </citation>
    <scope>NUCLEOTIDE SEQUENCE</scope>
</reference>
<evidence type="ECO:0000313" key="2">
    <source>
        <dbReference type="Proteomes" id="UP001177021"/>
    </source>
</evidence>
<keyword evidence="2" id="KW-1185">Reference proteome</keyword>
<dbReference type="EMBL" id="CASHSV030000716">
    <property type="protein sequence ID" value="CAJ2673295.1"/>
    <property type="molecule type" value="Genomic_DNA"/>
</dbReference>
<protein>
    <submittedName>
        <fullName evidence="1">Uncharacterized protein</fullName>
    </submittedName>
</protein>
<proteinExistence type="predicted"/>
<sequence>MVESVAVNDLELTLKPFYQRASEAEDRISRLEAAINGRKHTGNEEQLQLVDSRYDTGNEEQLQLVNDLQSKLEVANSELISEKQKAQTLAAENEKLQYRISHLLRSIKNADLKLEQVKAQEQLESLKLQDS</sequence>
<organism evidence="1 2">
    <name type="scientific">Trifolium pratense</name>
    <name type="common">Red clover</name>
    <dbReference type="NCBI Taxonomy" id="57577"/>
    <lineage>
        <taxon>Eukaryota</taxon>
        <taxon>Viridiplantae</taxon>
        <taxon>Streptophyta</taxon>
        <taxon>Embryophyta</taxon>
        <taxon>Tracheophyta</taxon>
        <taxon>Spermatophyta</taxon>
        <taxon>Magnoliopsida</taxon>
        <taxon>eudicotyledons</taxon>
        <taxon>Gunneridae</taxon>
        <taxon>Pentapetalae</taxon>
        <taxon>rosids</taxon>
        <taxon>fabids</taxon>
        <taxon>Fabales</taxon>
        <taxon>Fabaceae</taxon>
        <taxon>Papilionoideae</taxon>
        <taxon>50 kb inversion clade</taxon>
        <taxon>NPAAA clade</taxon>
        <taxon>Hologalegina</taxon>
        <taxon>IRL clade</taxon>
        <taxon>Trifolieae</taxon>
        <taxon>Trifolium</taxon>
    </lineage>
</organism>